<dbReference type="eggNOG" id="COG3386">
    <property type="taxonomic scope" value="Bacteria"/>
</dbReference>
<dbReference type="PROSITE" id="PS51257">
    <property type="entry name" value="PROKAR_LIPOPROTEIN"/>
    <property type="match status" value="1"/>
</dbReference>
<dbReference type="InterPro" id="IPR055372">
    <property type="entry name" value="CBM96"/>
</dbReference>
<dbReference type="AlphaFoldDB" id="A0A098L861"/>
<comment type="subcellular location">
    <subcellularLocation>
        <location evidence="1">Secreted</location>
    </subcellularLocation>
</comment>
<evidence type="ECO:0000313" key="6">
    <source>
        <dbReference type="Proteomes" id="UP000030185"/>
    </source>
</evidence>
<evidence type="ECO:0000259" key="4">
    <source>
        <dbReference type="Pfam" id="PF24517"/>
    </source>
</evidence>
<dbReference type="EMBL" id="BBLT01000001">
    <property type="protein sequence ID" value="GAL82776.1"/>
    <property type="molecule type" value="Genomic_DNA"/>
</dbReference>
<protein>
    <submittedName>
        <fullName evidence="5">NHL repeat-containing protein</fullName>
    </submittedName>
</protein>
<keyword evidence="2" id="KW-0964">Secreted</keyword>
<feature type="domain" description="Carbohydrate-binding module family 96" evidence="4">
    <location>
        <begin position="48"/>
        <end position="224"/>
    </location>
</feature>
<dbReference type="Pfam" id="PF24517">
    <property type="entry name" value="CBM96"/>
    <property type="match status" value="1"/>
</dbReference>
<evidence type="ECO:0000256" key="1">
    <source>
        <dbReference type="ARBA" id="ARBA00004613"/>
    </source>
</evidence>
<dbReference type="GO" id="GO:0005576">
    <property type="term" value="C:extracellular region"/>
    <property type="evidence" value="ECO:0007669"/>
    <property type="project" value="UniProtKB-SubCell"/>
</dbReference>
<dbReference type="NCBIfam" id="NF033679">
    <property type="entry name" value="DNRLRE_dom"/>
    <property type="match status" value="1"/>
</dbReference>
<sequence length="227" mass="25160">MDKLLQINFFIILLLLSISGCMSDKSPIDPRLDGSIDTIVIKPGPEGKDAIVSSYYPEHNFGNGLSLNAMISNIDRIPYVERAYIDFDISSIPTGASILNAELILYADTVLMTGGYAGHSTSSSGSFETNDWVVETITTPWEENSITWFNIPSTDISSKIACAPATSFSQKYTINVTDHIAQQFRYKGSSYGFLIKLKDENGSRKISFCSSDYAYPKLRPELMVVYQ</sequence>
<dbReference type="STRING" id="153721.MYP_2"/>
<evidence type="ECO:0000313" key="5">
    <source>
        <dbReference type="EMBL" id="GAL82776.1"/>
    </source>
</evidence>
<reference evidence="5 6" key="1">
    <citation type="submission" date="2014-09" db="EMBL/GenBank/DDBJ databases">
        <title>Sporocytophaga myxococcoides PG-01 genome sequencing.</title>
        <authorList>
            <person name="Liu L."/>
            <person name="Gao P.J."/>
            <person name="Chen G.J."/>
            <person name="Wang L.S."/>
        </authorList>
    </citation>
    <scope>NUCLEOTIDE SEQUENCE [LARGE SCALE GENOMIC DNA]</scope>
    <source>
        <strain evidence="5 6">PG-01</strain>
    </source>
</reference>
<keyword evidence="6" id="KW-1185">Reference proteome</keyword>
<evidence type="ECO:0000256" key="2">
    <source>
        <dbReference type="ARBA" id="ARBA00022525"/>
    </source>
</evidence>
<evidence type="ECO:0000256" key="3">
    <source>
        <dbReference type="ARBA" id="ARBA00022729"/>
    </source>
</evidence>
<accession>A0A098L861</accession>
<name>A0A098L861_9BACT</name>
<comment type="caution">
    <text evidence="5">The sequence shown here is derived from an EMBL/GenBank/DDBJ whole genome shotgun (WGS) entry which is preliminary data.</text>
</comment>
<dbReference type="OrthoDB" id="642527at2"/>
<organism evidence="5 6">
    <name type="scientific">Sporocytophaga myxococcoides</name>
    <dbReference type="NCBI Taxonomy" id="153721"/>
    <lineage>
        <taxon>Bacteria</taxon>
        <taxon>Pseudomonadati</taxon>
        <taxon>Bacteroidota</taxon>
        <taxon>Cytophagia</taxon>
        <taxon>Cytophagales</taxon>
        <taxon>Cytophagaceae</taxon>
        <taxon>Sporocytophaga</taxon>
    </lineage>
</organism>
<gene>
    <name evidence="5" type="ORF">MYP_2</name>
</gene>
<dbReference type="RefSeq" id="WP_156140207.1">
    <property type="nucleotide sequence ID" value="NZ_BBLT01000001.1"/>
</dbReference>
<keyword evidence="3" id="KW-0732">Signal</keyword>
<proteinExistence type="predicted"/>
<dbReference type="Proteomes" id="UP000030185">
    <property type="component" value="Unassembled WGS sequence"/>
</dbReference>